<gene>
    <name evidence="3" type="ORF">B0H67DRAFT_648968</name>
</gene>
<evidence type="ECO:0000256" key="2">
    <source>
        <dbReference type="SAM" id="SignalP"/>
    </source>
</evidence>
<protein>
    <submittedName>
        <fullName evidence="3">Uncharacterized protein</fullName>
    </submittedName>
</protein>
<name>A0AA40DKW4_9PEZI</name>
<dbReference type="EMBL" id="JAUKUA010000007">
    <property type="protein sequence ID" value="KAK0704542.1"/>
    <property type="molecule type" value="Genomic_DNA"/>
</dbReference>
<keyword evidence="1" id="KW-1133">Transmembrane helix</keyword>
<keyword evidence="2" id="KW-0732">Signal</keyword>
<dbReference type="AlphaFoldDB" id="A0AA40DKW4"/>
<dbReference type="Proteomes" id="UP001172102">
    <property type="component" value="Unassembled WGS sequence"/>
</dbReference>
<evidence type="ECO:0000256" key="1">
    <source>
        <dbReference type="SAM" id="Phobius"/>
    </source>
</evidence>
<evidence type="ECO:0000313" key="3">
    <source>
        <dbReference type="EMBL" id="KAK0704542.1"/>
    </source>
</evidence>
<comment type="caution">
    <text evidence="3">The sequence shown here is derived from an EMBL/GenBank/DDBJ whole genome shotgun (WGS) entry which is preliminary data.</text>
</comment>
<feature type="transmembrane region" description="Helical" evidence="1">
    <location>
        <begin position="199"/>
        <end position="217"/>
    </location>
</feature>
<organism evidence="3 4">
    <name type="scientific">Lasiosphaeris hirsuta</name>
    <dbReference type="NCBI Taxonomy" id="260670"/>
    <lineage>
        <taxon>Eukaryota</taxon>
        <taxon>Fungi</taxon>
        <taxon>Dikarya</taxon>
        <taxon>Ascomycota</taxon>
        <taxon>Pezizomycotina</taxon>
        <taxon>Sordariomycetes</taxon>
        <taxon>Sordariomycetidae</taxon>
        <taxon>Sordariales</taxon>
        <taxon>Lasiosphaeriaceae</taxon>
        <taxon>Lasiosphaeris</taxon>
    </lineage>
</organism>
<dbReference type="PANTHER" id="PTHR37544">
    <property type="entry name" value="SPRAY-RELATED"/>
    <property type="match status" value="1"/>
</dbReference>
<reference evidence="3" key="1">
    <citation type="submission" date="2023-06" db="EMBL/GenBank/DDBJ databases">
        <title>Genome-scale phylogeny and comparative genomics of the fungal order Sordariales.</title>
        <authorList>
            <consortium name="Lawrence Berkeley National Laboratory"/>
            <person name="Hensen N."/>
            <person name="Bonometti L."/>
            <person name="Westerberg I."/>
            <person name="Brannstrom I.O."/>
            <person name="Guillou S."/>
            <person name="Cros-Aarteil S."/>
            <person name="Calhoun S."/>
            <person name="Haridas S."/>
            <person name="Kuo A."/>
            <person name="Mondo S."/>
            <person name="Pangilinan J."/>
            <person name="Riley R."/>
            <person name="Labutti K."/>
            <person name="Andreopoulos B."/>
            <person name="Lipzen A."/>
            <person name="Chen C."/>
            <person name="Yanf M."/>
            <person name="Daum C."/>
            <person name="Ng V."/>
            <person name="Clum A."/>
            <person name="Steindorff A."/>
            <person name="Ohm R."/>
            <person name="Martin F."/>
            <person name="Silar P."/>
            <person name="Natvig D."/>
            <person name="Lalanne C."/>
            <person name="Gautier V."/>
            <person name="Ament-Velasquez S.L."/>
            <person name="Kruys A."/>
            <person name="Hutchinson M.I."/>
            <person name="Powell A.J."/>
            <person name="Barry K."/>
            <person name="Miller A.N."/>
            <person name="Grigoriev I.V."/>
            <person name="Debuchy R."/>
            <person name="Gladieux P."/>
            <person name="Thoren M.H."/>
            <person name="Johannesson H."/>
        </authorList>
    </citation>
    <scope>NUCLEOTIDE SEQUENCE</scope>
    <source>
        <strain evidence="3">SMH4607-1</strain>
    </source>
</reference>
<keyword evidence="1" id="KW-0812">Transmembrane</keyword>
<dbReference type="PANTHER" id="PTHR37544:SF3">
    <property type="entry name" value="SPRAY"/>
    <property type="match status" value="1"/>
</dbReference>
<feature type="signal peptide" evidence="2">
    <location>
        <begin position="1"/>
        <end position="25"/>
    </location>
</feature>
<accession>A0AA40DKW4</accession>
<keyword evidence="1" id="KW-0472">Membrane</keyword>
<sequence>MEKAYFLAYFLPVLLTLCLLLPIQALDAEVKQILPFRALASSSSSPSHHGLDVLSTPTSELAARRAGWGLLLGYGDPIGALGDLFVAGAACVVAVSGETVGLKLRGSCLRWDTSACLVTVAVFPGPARAAEVLLGGLVVLFTWDKLCTDFNEQASYMRTAQRPQPANFSMLQAPPTNFFAGLVPFASTQTWRTHEICTWMTIAVLSVMVITLLTYIWPVKWPYMPVALNTLASRIYYICDSVMLRDFERLSMLGAAERDRRVKRAARLYRFGSMVGVSGQRRIGIDYAEGEQGFMLHSLHAMGFGVAGKMRPT</sequence>
<evidence type="ECO:0000313" key="4">
    <source>
        <dbReference type="Proteomes" id="UP001172102"/>
    </source>
</evidence>
<feature type="chain" id="PRO_5041332504" evidence="2">
    <location>
        <begin position="26"/>
        <end position="313"/>
    </location>
</feature>
<keyword evidence="4" id="KW-1185">Reference proteome</keyword>
<proteinExistence type="predicted"/>